<dbReference type="InterPro" id="IPR036942">
    <property type="entry name" value="Beta-barrel_TonB_sf"/>
</dbReference>
<evidence type="ECO:0000256" key="5">
    <source>
        <dbReference type="ARBA" id="ARBA00022729"/>
    </source>
</evidence>
<keyword evidence="6" id="KW-0406">Ion transport</keyword>
<evidence type="ECO:0000256" key="9">
    <source>
        <dbReference type="ARBA" id="ARBA00023237"/>
    </source>
</evidence>
<keyword evidence="5 12" id="KW-0732">Signal</keyword>
<name>A0A5B7TWW0_9FLAO</name>
<dbReference type="KEGG" id="fbe:FF125_15640"/>
<dbReference type="SUPFAM" id="SSF56935">
    <property type="entry name" value="Porins"/>
    <property type="match status" value="1"/>
</dbReference>
<keyword evidence="7 11" id="KW-0798">TonB box</keyword>
<evidence type="ECO:0000256" key="7">
    <source>
        <dbReference type="ARBA" id="ARBA00023077"/>
    </source>
</evidence>
<dbReference type="InterPro" id="IPR000531">
    <property type="entry name" value="Beta-barrel_TonB"/>
</dbReference>
<evidence type="ECO:0000313" key="16">
    <source>
        <dbReference type="Proteomes" id="UP000306229"/>
    </source>
</evidence>
<dbReference type="GO" id="GO:0006811">
    <property type="term" value="P:monoatomic ion transport"/>
    <property type="evidence" value="ECO:0007669"/>
    <property type="project" value="UniProtKB-KW"/>
</dbReference>
<feature type="domain" description="TonB-dependent receptor plug" evidence="14">
    <location>
        <begin position="45"/>
        <end position="150"/>
    </location>
</feature>
<dbReference type="Pfam" id="PF00593">
    <property type="entry name" value="TonB_dep_Rec_b-barrel"/>
    <property type="match status" value="1"/>
</dbReference>
<dbReference type="InterPro" id="IPR037066">
    <property type="entry name" value="Plug_dom_sf"/>
</dbReference>
<feature type="domain" description="TonB-dependent receptor-like beta-barrel" evidence="13">
    <location>
        <begin position="170"/>
        <end position="574"/>
    </location>
</feature>
<keyword evidence="15" id="KW-0675">Receptor</keyword>
<dbReference type="PROSITE" id="PS52016">
    <property type="entry name" value="TONB_DEPENDENT_REC_3"/>
    <property type="match status" value="1"/>
</dbReference>
<dbReference type="EMBL" id="CP040749">
    <property type="protein sequence ID" value="QCX39801.1"/>
    <property type="molecule type" value="Genomic_DNA"/>
</dbReference>
<dbReference type="Gene3D" id="2.40.170.20">
    <property type="entry name" value="TonB-dependent receptor, beta-barrel domain"/>
    <property type="match status" value="1"/>
</dbReference>
<dbReference type="GO" id="GO:0009279">
    <property type="term" value="C:cell outer membrane"/>
    <property type="evidence" value="ECO:0007669"/>
    <property type="project" value="UniProtKB-SubCell"/>
</dbReference>
<keyword evidence="9 10" id="KW-0998">Cell outer membrane</keyword>
<evidence type="ECO:0000256" key="1">
    <source>
        <dbReference type="ARBA" id="ARBA00004571"/>
    </source>
</evidence>
<evidence type="ECO:0000259" key="14">
    <source>
        <dbReference type="Pfam" id="PF07715"/>
    </source>
</evidence>
<evidence type="ECO:0000259" key="13">
    <source>
        <dbReference type="Pfam" id="PF00593"/>
    </source>
</evidence>
<dbReference type="AlphaFoldDB" id="A0A5B7TWW0"/>
<keyword evidence="2 10" id="KW-0813">Transport</keyword>
<evidence type="ECO:0000313" key="15">
    <source>
        <dbReference type="EMBL" id="QCX39801.1"/>
    </source>
</evidence>
<feature type="signal peptide" evidence="12">
    <location>
        <begin position="1"/>
        <end position="22"/>
    </location>
</feature>
<dbReference type="InterPro" id="IPR012910">
    <property type="entry name" value="Plug_dom"/>
</dbReference>
<proteinExistence type="inferred from homology"/>
<evidence type="ECO:0000256" key="12">
    <source>
        <dbReference type="SAM" id="SignalP"/>
    </source>
</evidence>
<accession>A0A5B7TWW0</accession>
<dbReference type="PANTHER" id="PTHR30069">
    <property type="entry name" value="TONB-DEPENDENT OUTER MEMBRANE RECEPTOR"/>
    <property type="match status" value="1"/>
</dbReference>
<dbReference type="PANTHER" id="PTHR30069:SF53">
    <property type="entry name" value="COLICIN I RECEPTOR-RELATED"/>
    <property type="match status" value="1"/>
</dbReference>
<keyword evidence="4 10" id="KW-0812">Transmembrane</keyword>
<dbReference type="InterPro" id="IPR039426">
    <property type="entry name" value="TonB-dep_rcpt-like"/>
</dbReference>
<organism evidence="15 16">
    <name type="scientific">Aureibaculum algae</name>
    <dbReference type="NCBI Taxonomy" id="2584122"/>
    <lineage>
        <taxon>Bacteria</taxon>
        <taxon>Pseudomonadati</taxon>
        <taxon>Bacteroidota</taxon>
        <taxon>Flavobacteriia</taxon>
        <taxon>Flavobacteriales</taxon>
        <taxon>Flavobacteriaceae</taxon>
        <taxon>Aureibaculum</taxon>
    </lineage>
</organism>
<keyword evidence="3 10" id="KW-1134">Transmembrane beta strand</keyword>
<dbReference type="Proteomes" id="UP000306229">
    <property type="component" value="Chromosome"/>
</dbReference>
<comment type="subcellular location">
    <subcellularLocation>
        <location evidence="1 10">Cell outer membrane</location>
        <topology evidence="1 10">Multi-pass membrane protein</topology>
    </subcellularLocation>
</comment>
<evidence type="ECO:0000256" key="3">
    <source>
        <dbReference type="ARBA" id="ARBA00022452"/>
    </source>
</evidence>
<keyword evidence="16" id="KW-1185">Reference proteome</keyword>
<dbReference type="GO" id="GO:0015889">
    <property type="term" value="P:cobalamin transport"/>
    <property type="evidence" value="ECO:0007669"/>
    <property type="project" value="TreeGrafter"/>
</dbReference>
<gene>
    <name evidence="15" type="ORF">FF125_15640</name>
</gene>
<comment type="similarity">
    <text evidence="10 11">Belongs to the TonB-dependent receptor family.</text>
</comment>
<evidence type="ECO:0000256" key="11">
    <source>
        <dbReference type="RuleBase" id="RU003357"/>
    </source>
</evidence>
<dbReference type="OrthoDB" id="9758472at2"/>
<reference evidence="15 16" key="1">
    <citation type="submission" date="2019-05" db="EMBL/GenBank/DDBJ databases">
        <title>Algicella ahnfeltiae gen. nov., sp. nov., a novel marine bacterium of the family Flavobacteriaceae isolated from a red alga.</title>
        <authorList>
            <person name="Nedashkovskaya O.I."/>
            <person name="Kukhlevskiy A.D."/>
            <person name="Kim S.-G."/>
            <person name="Zhukova N.V."/>
            <person name="Mikhailov V.V."/>
        </authorList>
    </citation>
    <scope>NUCLEOTIDE SEQUENCE [LARGE SCALE GENOMIC DNA]</scope>
    <source>
        <strain evidence="15 16">10Alg115</strain>
    </source>
</reference>
<protein>
    <submittedName>
        <fullName evidence="15">TonB-dependent receptor</fullName>
    </submittedName>
</protein>
<dbReference type="RefSeq" id="WP_138950652.1">
    <property type="nucleotide sequence ID" value="NZ_CP040749.1"/>
</dbReference>
<evidence type="ECO:0000256" key="6">
    <source>
        <dbReference type="ARBA" id="ARBA00023065"/>
    </source>
</evidence>
<keyword evidence="8 10" id="KW-0472">Membrane</keyword>
<evidence type="ECO:0000256" key="10">
    <source>
        <dbReference type="PROSITE-ProRule" id="PRU01360"/>
    </source>
</evidence>
<evidence type="ECO:0000256" key="2">
    <source>
        <dbReference type="ARBA" id="ARBA00022448"/>
    </source>
</evidence>
<feature type="chain" id="PRO_5023066552" evidence="12">
    <location>
        <begin position="23"/>
        <end position="601"/>
    </location>
</feature>
<evidence type="ECO:0000256" key="8">
    <source>
        <dbReference type="ARBA" id="ARBA00023136"/>
    </source>
</evidence>
<dbReference type="Gene3D" id="2.170.130.10">
    <property type="entry name" value="TonB-dependent receptor, plug domain"/>
    <property type="match status" value="1"/>
</dbReference>
<evidence type="ECO:0000256" key="4">
    <source>
        <dbReference type="ARBA" id="ARBA00022692"/>
    </source>
</evidence>
<dbReference type="Pfam" id="PF07715">
    <property type="entry name" value="Plug"/>
    <property type="match status" value="1"/>
</dbReference>
<sequence length="601" mass="68222">MLQRKVGAILLFCLLCSVFTNAQKDTVNLKEVIVTSNRISIPYFKTSRTINLITAKEIKNSTATNVVEVLQQIAGIDVRQRGVDGTQADLYIRGGSFDQTLILIDGIKMDDAQTGHHTMNAMVALDNIERIEVIKGPAARVFGQNAFAGAINIVTKKIQSNALTASLGYGSYNNLKASAGYRKAFTNGGGFQIHAQKQKSDGYRTNSDFDNTSVFLKSQVKNYNFLVSLSERKFGAENFYTSNPDWKEYEETETSLFAVSSVYRAKNLIIKPRIYWRRNQDIFLLKRYEPSFFRNLHITNKIAAETNFELTSDLGKTGFGIDLNKVFLSSNNLGDRDRFMLTSFLEHRFEIGDLDLTPGLAFTYFSDFDAQIFPGLDVGYGVTDHIKLYGNIGYTYRIPTFTDLYYSDPGTEGNSDLKPESALSEEIGFKYTTEKFQVNVAVFNRTSDDLIDYTKEIEADKWKAQNFSKINTKGFETSVNYNFEVSNYNQNIKLGYNFIDDDIKDVNVAFTRYGLNSLKHQFTSSIHTQFLSFLDQSISFRFVERTNGQTYNLVDFKVRAKFNNLEISAKANNIFNTDYIEQGLVPMPKGNFMFGLTYNLY</sequence>